<dbReference type="InterPro" id="IPR036271">
    <property type="entry name" value="Tet_transcr_reg_TetR-rel_C_sf"/>
</dbReference>
<keyword evidence="7" id="KW-1185">Reference proteome</keyword>
<evidence type="ECO:0000256" key="2">
    <source>
        <dbReference type="ARBA" id="ARBA00023125"/>
    </source>
</evidence>
<evidence type="ECO:0000256" key="3">
    <source>
        <dbReference type="ARBA" id="ARBA00023163"/>
    </source>
</evidence>
<dbReference type="GO" id="GO:0045892">
    <property type="term" value="P:negative regulation of DNA-templated transcription"/>
    <property type="evidence" value="ECO:0007669"/>
    <property type="project" value="InterPro"/>
</dbReference>
<evidence type="ECO:0000259" key="5">
    <source>
        <dbReference type="PROSITE" id="PS50977"/>
    </source>
</evidence>
<name>A0A5S4V218_9MICO</name>
<reference evidence="6 7" key="1">
    <citation type="submission" date="2019-08" db="EMBL/GenBank/DDBJ databases">
        <authorList>
            <person name="Hu J."/>
        </authorList>
    </citation>
    <scope>NUCLEOTIDE SEQUENCE [LARGE SCALE GENOMIC DNA]</scope>
    <source>
        <strain evidence="6 7">NEAU-184</strain>
    </source>
</reference>
<protein>
    <submittedName>
        <fullName evidence="6">TetR/AcrR family transcriptional regulator</fullName>
    </submittedName>
</protein>
<dbReference type="PANTHER" id="PTHR30055">
    <property type="entry name" value="HTH-TYPE TRANSCRIPTIONAL REGULATOR RUTR"/>
    <property type="match status" value="1"/>
</dbReference>
<dbReference type="InterPro" id="IPR001647">
    <property type="entry name" value="HTH_TetR"/>
</dbReference>
<dbReference type="Proteomes" id="UP000325243">
    <property type="component" value="Unassembled WGS sequence"/>
</dbReference>
<evidence type="ECO:0000256" key="4">
    <source>
        <dbReference type="PROSITE-ProRule" id="PRU00335"/>
    </source>
</evidence>
<evidence type="ECO:0000313" key="6">
    <source>
        <dbReference type="EMBL" id="TYL52278.1"/>
    </source>
</evidence>
<dbReference type="GO" id="GO:0000976">
    <property type="term" value="F:transcription cis-regulatory region binding"/>
    <property type="evidence" value="ECO:0007669"/>
    <property type="project" value="TreeGrafter"/>
</dbReference>
<accession>A0A5S4V218</accession>
<dbReference type="Pfam" id="PF00440">
    <property type="entry name" value="TetR_N"/>
    <property type="match status" value="1"/>
</dbReference>
<sequence length="190" mass="20291">MPTPDRTSLAEIVEAGRELLERDGLDGLTMQAVATRVGVRAPSLYKRVSNRDALITLVADATLRELGDSIDAAPDARDGDPRARLRAMARAVRAFARRRPVAFRLIFAPGAELRLDPDSLARSSASVLAVSAELAGEEHALDAARTFTAWANGFVSMELAGAFRLGGDVDRAFEFGIERLADAVAASGTR</sequence>
<keyword evidence="3" id="KW-0804">Transcription</keyword>
<keyword evidence="2 4" id="KW-0238">DNA-binding</keyword>
<dbReference type="GO" id="GO:0003700">
    <property type="term" value="F:DNA-binding transcription factor activity"/>
    <property type="evidence" value="ECO:0007669"/>
    <property type="project" value="TreeGrafter"/>
</dbReference>
<dbReference type="Pfam" id="PF13305">
    <property type="entry name" value="TetR_C_33"/>
    <property type="match status" value="1"/>
</dbReference>
<dbReference type="InterPro" id="IPR003012">
    <property type="entry name" value="Tet_transcr_reg_TetR"/>
</dbReference>
<dbReference type="RefSeq" id="WP_148731713.1">
    <property type="nucleotide sequence ID" value="NZ_VSSB01000001.1"/>
</dbReference>
<dbReference type="PANTHER" id="PTHR30055:SF239">
    <property type="entry name" value="TRANSCRIPTIONAL REGULATORY PROTEIN"/>
    <property type="match status" value="1"/>
</dbReference>
<dbReference type="AlphaFoldDB" id="A0A5S4V218"/>
<dbReference type="InterPro" id="IPR025996">
    <property type="entry name" value="MT1864/Rv1816-like_C"/>
</dbReference>
<dbReference type="Gene3D" id="1.10.10.60">
    <property type="entry name" value="Homeodomain-like"/>
    <property type="match status" value="1"/>
</dbReference>
<dbReference type="Gene3D" id="1.10.357.10">
    <property type="entry name" value="Tetracycline Repressor, domain 2"/>
    <property type="match status" value="1"/>
</dbReference>
<organism evidence="6 7">
    <name type="scientific">Agromyces mariniharenae</name>
    <dbReference type="NCBI Taxonomy" id="2604423"/>
    <lineage>
        <taxon>Bacteria</taxon>
        <taxon>Bacillati</taxon>
        <taxon>Actinomycetota</taxon>
        <taxon>Actinomycetes</taxon>
        <taxon>Micrococcales</taxon>
        <taxon>Microbacteriaceae</taxon>
        <taxon>Agromyces</taxon>
    </lineage>
</organism>
<dbReference type="SUPFAM" id="SSF48498">
    <property type="entry name" value="Tetracyclin repressor-like, C-terminal domain"/>
    <property type="match status" value="1"/>
</dbReference>
<dbReference type="GO" id="GO:0046677">
    <property type="term" value="P:response to antibiotic"/>
    <property type="evidence" value="ECO:0007669"/>
    <property type="project" value="InterPro"/>
</dbReference>
<keyword evidence="1" id="KW-0805">Transcription regulation</keyword>
<feature type="DNA-binding region" description="H-T-H motif" evidence="4">
    <location>
        <begin position="29"/>
        <end position="48"/>
    </location>
</feature>
<gene>
    <name evidence="6" type="ORF">FYC51_00420</name>
</gene>
<dbReference type="InterPro" id="IPR050109">
    <property type="entry name" value="HTH-type_TetR-like_transc_reg"/>
</dbReference>
<proteinExistence type="predicted"/>
<dbReference type="InterPro" id="IPR009057">
    <property type="entry name" value="Homeodomain-like_sf"/>
</dbReference>
<dbReference type="EMBL" id="VSSB01000001">
    <property type="protein sequence ID" value="TYL52278.1"/>
    <property type="molecule type" value="Genomic_DNA"/>
</dbReference>
<evidence type="ECO:0000256" key="1">
    <source>
        <dbReference type="ARBA" id="ARBA00023015"/>
    </source>
</evidence>
<feature type="domain" description="HTH tetR-type" evidence="5">
    <location>
        <begin position="6"/>
        <end position="66"/>
    </location>
</feature>
<evidence type="ECO:0000313" key="7">
    <source>
        <dbReference type="Proteomes" id="UP000325243"/>
    </source>
</evidence>
<dbReference type="PRINTS" id="PR00400">
    <property type="entry name" value="TETREPRESSOR"/>
</dbReference>
<dbReference type="SUPFAM" id="SSF46689">
    <property type="entry name" value="Homeodomain-like"/>
    <property type="match status" value="1"/>
</dbReference>
<dbReference type="PROSITE" id="PS50977">
    <property type="entry name" value="HTH_TETR_2"/>
    <property type="match status" value="1"/>
</dbReference>
<comment type="caution">
    <text evidence="6">The sequence shown here is derived from an EMBL/GenBank/DDBJ whole genome shotgun (WGS) entry which is preliminary data.</text>
</comment>